<accession>A0AAV4XK06</accession>
<reference evidence="6 7" key="1">
    <citation type="submission" date="2021-06" db="EMBL/GenBank/DDBJ databases">
        <title>Caerostris extrusa draft genome.</title>
        <authorList>
            <person name="Kono N."/>
            <person name="Arakawa K."/>
        </authorList>
    </citation>
    <scope>NUCLEOTIDE SEQUENCE [LARGE SCALE GENOMIC DNA]</scope>
</reference>
<proteinExistence type="predicted"/>
<dbReference type="InterPro" id="IPR001876">
    <property type="entry name" value="Znf_RanBP2"/>
</dbReference>
<feature type="compositionally biased region" description="Basic residues" evidence="4">
    <location>
        <begin position="202"/>
        <end position="215"/>
    </location>
</feature>
<evidence type="ECO:0000256" key="2">
    <source>
        <dbReference type="ARBA" id="ARBA00022771"/>
    </source>
</evidence>
<keyword evidence="3" id="KW-0862">Zinc</keyword>
<dbReference type="SMART" id="SM00547">
    <property type="entry name" value="ZnF_RBZ"/>
    <property type="match status" value="1"/>
</dbReference>
<dbReference type="GO" id="GO:0008270">
    <property type="term" value="F:zinc ion binding"/>
    <property type="evidence" value="ECO:0007669"/>
    <property type="project" value="UniProtKB-KW"/>
</dbReference>
<feature type="compositionally biased region" description="Basic and acidic residues" evidence="4">
    <location>
        <begin position="499"/>
        <end position="520"/>
    </location>
</feature>
<name>A0AAV4XK06_CAEEX</name>
<keyword evidence="7" id="KW-1185">Reference proteome</keyword>
<protein>
    <submittedName>
        <fullName evidence="6">RanBP2-type domain-containing protein</fullName>
    </submittedName>
</protein>
<dbReference type="Proteomes" id="UP001054945">
    <property type="component" value="Unassembled WGS sequence"/>
</dbReference>
<dbReference type="PROSITE" id="PS01358">
    <property type="entry name" value="ZF_RANBP2_1"/>
    <property type="match status" value="1"/>
</dbReference>
<sequence length="520" mass="59171">DEKPPQLPQRSLKPNEFSGSGQGKENLPGQMPGHIGTDGRNGTLDPSHMNNMQDFNREIENQWNNNIMDNRQINTLNRQFPPEGECEQYFCAFIMFLSLMQLDIKSRLFKSRFTSEQHASKCKCNRSSKLARNGRSSWNATYALSSLSDESHLPPHYPYPMYPPQFPNYPQYFGNSFANLSSQPTTTDGDFSDHSEASSRQHSGRKYPFRKRAKRSQSVMVDRMAFPGQFYPFGPFPPGYGPGPWGAPYPMEAPPSPASSVRSLNRMGRTRRRKKLTSEDDDEEFSMSSSPMSRPKSSSSERPLPAQKSGAKPAKSSSEEEESDEEDKRDTSRNNRKDRTLKRDSDPRRLPSPLPKSPQITHKKTPKHKDRDTLKQSDAEYVQMNLAQMERDLPENQTEADIQTPRMHPLVQQEWTEDLQEIPTQVPFSPHFTNIIHPTEKDPSASVWTPPSSWQCNHCTFINPAGNRICQVCCKTATVEESALVTSRPASASASASSKTERQFREELLFSRETSRGRRR</sequence>
<feature type="region of interest" description="Disordered" evidence="4">
    <location>
        <begin position="1"/>
        <end position="51"/>
    </location>
</feature>
<feature type="non-terminal residue" evidence="6">
    <location>
        <position position="1"/>
    </location>
</feature>
<feature type="region of interest" description="Disordered" evidence="4">
    <location>
        <begin position="484"/>
        <end position="520"/>
    </location>
</feature>
<evidence type="ECO:0000313" key="6">
    <source>
        <dbReference type="EMBL" id="GIY94334.1"/>
    </source>
</evidence>
<dbReference type="SUPFAM" id="SSF90209">
    <property type="entry name" value="Ran binding protein zinc finger-like"/>
    <property type="match status" value="1"/>
</dbReference>
<feature type="region of interest" description="Disordered" evidence="4">
    <location>
        <begin position="183"/>
        <end position="217"/>
    </location>
</feature>
<organism evidence="6 7">
    <name type="scientific">Caerostris extrusa</name>
    <name type="common">Bark spider</name>
    <name type="synonym">Caerostris bankana</name>
    <dbReference type="NCBI Taxonomy" id="172846"/>
    <lineage>
        <taxon>Eukaryota</taxon>
        <taxon>Metazoa</taxon>
        <taxon>Ecdysozoa</taxon>
        <taxon>Arthropoda</taxon>
        <taxon>Chelicerata</taxon>
        <taxon>Arachnida</taxon>
        <taxon>Araneae</taxon>
        <taxon>Araneomorphae</taxon>
        <taxon>Entelegynae</taxon>
        <taxon>Araneoidea</taxon>
        <taxon>Araneidae</taxon>
        <taxon>Caerostris</taxon>
    </lineage>
</organism>
<feature type="domain" description="RanBP2-type" evidence="5">
    <location>
        <begin position="454"/>
        <end position="473"/>
    </location>
</feature>
<evidence type="ECO:0000313" key="7">
    <source>
        <dbReference type="Proteomes" id="UP001054945"/>
    </source>
</evidence>
<keyword evidence="2" id="KW-0863">Zinc-finger</keyword>
<evidence type="ECO:0000256" key="1">
    <source>
        <dbReference type="ARBA" id="ARBA00022723"/>
    </source>
</evidence>
<dbReference type="InterPro" id="IPR036443">
    <property type="entry name" value="Znf_RanBP2_sf"/>
</dbReference>
<feature type="region of interest" description="Disordered" evidence="4">
    <location>
        <begin position="254"/>
        <end position="374"/>
    </location>
</feature>
<dbReference type="AlphaFoldDB" id="A0AAV4XK06"/>
<gene>
    <name evidence="6" type="primary">AVEN_220764_1</name>
    <name evidence="6" type="ORF">CEXT_31241</name>
</gene>
<comment type="caution">
    <text evidence="6">The sequence shown here is derived from an EMBL/GenBank/DDBJ whole genome shotgun (WGS) entry which is preliminary data.</text>
</comment>
<evidence type="ECO:0000259" key="5">
    <source>
        <dbReference type="PROSITE" id="PS01358"/>
    </source>
</evidence>
<evidence type="ECO:0000256" key="4">
    <source>
        <dbReference type="SAM" id="MobiDB-lite"/>
    </source>
</evidence>
<dbReference type="EMBL" id="BPLR01017769">
    <property type="protein sequence ID" value="GIY94334.1"/>
    <property type="molecule type" value="Genomic_DNA"/>
</dbReference>
<evidence type="ECO:0000256" key="3">
    <source>
        <dbReference type="ARBA" id="ARBA00022833"/>
    </source>
</evidence>
<feature type="compositionally biased region" description="Low complexity" evidence="4">
    <location>
        <begin position="286"/>
        <end position="303"/>
    </location>
</feature>
<keyword evidence="1" id="KW-0479">Metal-binding</keyword>
<feature type="compositionally biased region" description="Basic and acidic residues" evidence="4">
    <location>
        <begin position="326"/>
        <end position="349"/>
    </location>
</feature>